<dbReference type="STRING" id="889306.KP78_02840"/>
<accession>A0A0C2SD68</accession>
<dbReference type="AlphaFoldDB" id="A0A0C2SD68"/>
<dbReference type="Pfam" id="PF00356">
    <property type="entry name" value="LacI"/>
    <property type="match status" value="1"/>
</dbReference>
<dbReference type="GO" id="GO:0003700">
    <property type="term" value="F:DNA-binding transcription factor activity"/>
    <property type="evidence" value="ECO:0007669"/>
    <property type="project" value="TreeGrafter"/>
</dbReference>
<dbReference type="SMART" id="SM00354">
    <property type="entry name" value="HTH_LACI"/>
    <property type="match status" value="1"/>
</dbReference>
<dbReference type="PROSITE" id="PS50932">
    <property type="entry name" value="HTH_LACI_2"/>
    <property type="match status" value="1"/>
</dbReference>
<dbReference type="SUPFAM" id="SSF47413">
    <property type="entry name" value="lambda repressor-like DNA-binding domains"/>
    <property type="match status" value="1"/>
</dbReference>
<keyword evidence="4" id="KW-0804">Transcription</keyword>
<dbReference type="InterPro" id="IPR046335">
    <property type="entry name" value="LacI/GalR-like_sensor"/>
</dbReference>
<proteinExistence type="predicted"/>
<keyword evidence="3" id="KW-0238">DNA-binding</keyword>
<dbReference type="CDD" id="cd19977">
    <property type="entry name" value="PBP1_EndR-like"/>
    <property type="match status" value="1"/>
</dbReference>
<evidence type="ECO:0000256" key="2">
    <source>
        <dbReference type="ARBA" id="ARBA00023015"/>
    </source>
</evidence>
<comment type="caution">
    <text evidence="6">The sequence shown here is derived from an EMBL/GenBank/DDBJ whole genome shotgun (WGS) entry which is preliminary data.</text>
</comment>
<evidence type="ECO:0000256" key="1">
    <source>
        <dbReference type="ARBA" id="ARBA00022491"/>
    </source>
</evidence>
<dbReference type="GO" id="GO:0000976">
    <property type="term" value="F:transcription cis-regulatory region binding"/>
    <property type="evidence" value="ECO:0007669"/>
    <property type="project" value="TreeGrafter"/>
</dbReference>
<dbReference type="InterPro" id="IPR028082">
    <property type="entry name" value="Peripla_BP_I"/>
</dbReference>
<organism evidence="6 7">
    <name type="scientific">Jeotgalibacillus soli</name>
    <dbReference type="NCBI Taxonomy" id="889306"/>
    <lineage>
        <taxon>Bacteria</taxon>
        <taxon>Bacillati</taxon>
        <taxon>Bacillota</taxon>
        <taxon>Bacilli</taxon>
        <taxon>Bacillales</taxon>
        <taxon>Caryophanaceae</taxon>
        <taxon>Jeotgalibacillus</taxon>
    </lineage>
</organism>
<dbReference type="PANTHER" id="PTHR30146">
    <property type="entry name" value="LACI-RELATED TRANSCRIPTIONAL REPRESSOR"/>
    <property type="match status" value="1"/>
</dbReference>
<evidence type="ECO:0000259" key="5">
    <source>
        <dbReference type="PROSITE" id="PS50932"/>
    </source>
</evidence>
<keyword evidence="7" id="KW-1185">Reference proteome</keyword>
<dbReference type="CDD" id="cd01392">
    <property type="entry name" value="HTH_LacI"/>
    <property type="match status" value="1"/>
</dbReference>
<dbReference type="PANTHER" id="PTHR30146:SF148">
    <property type="entry name" value="HTH-TYPE TRANSCRIPTIONAL REPRESSOR PURR-RELATED"/>
    <property type="match status" value="1"/>
</dbReference>
<dbReference type="InterPro" id="IPR010982">
    <property type="entry name" value="Lambda_DNA-bd_dom_sf"/>
</dbReference>
<evidence type="ECO:0000256" key="3">
    <source>
        <dbReference type="ARBA" id="ARBA00023125"/>
    </source>
</evidence>
<dbReference type="PATRIC" id="fig|889306.3.peg.287"/>
<sequence length="334" mass="38088">MKKITIADVAKHANISKSTVSQYLNNRFDYMGEKTKERIAQSIRELDYKPNIVARSLKQKTTFTIGVIVANMLHVFSTQVLRAIEDVCHAQDYHVIVCNSDDDPKKEKKYIEMLHAKQVDGLIVFPTGENKELYEGMVNEQFPLLFMDRFVEGLNIDSFLIENEKAAKIAVDHFVSKGYENIAILTKELLKNVTPRVERVQGYKKALKAHGIEVAEKFIIGEEVEHIQEKLKEVFSLPTPPRAIIAGNDLVLIQILQFAKENEMNIPEDLGIIGIDEVSFASIYSPPLTTISYPSYEMGKDAAELLLKKIRKEENSMSSEIHRYQPELIERRSC</sequence>
<dbReference type="EMBL" id="JXRP01000006">
    <property type="protein sequence ID" value="KIL51914.1"/>
    <property type="molecule type" value="Genomic_DNA"/>
</dbReference>
<dbReference type="InterPro" id="IPR000843">
    <property type="entry name" value="HTH_LacI"/>
</dbReference>
<evidence type="ECO:0000313" key="6">
    <source>
        <dbReference type="EMBL" id="KIL51914.1"/>
    </source>
</evidence>
<dbReference type="Proteomes" id="UP000031938">
    <property type="component" value="Unassembled WGS sequence"/>
</dbReference>
<dbReference type="Pfam" id="PF13377">
    <property type="entry name" value="Peripla_BP_3"/>
    <property type="match status" value="1"/>
</dbReference>
<reference evidence="6 7" key="1">
    <citation type="submission" date="2015-01" db="EMBL/GenBank/DDBJ databases">
        <title>Genome sequencing of Jeotgalibacillus soli.</title>
        <authorList>
            <person name="Goh K.M."/>
            <person name="Chan K.-G."/>
            <person name="Yaakop A.S."/>
            <person name="Ee R."/>
            <person name="Gan H.M."/>
            <person name="Chan C.S."/>
        </authorList>
    </citation>
    <scope>NUCLEOTIDE SEQUENCE [LARGE SCALE GENOMIC DNA]</scope>
    <source>
        <strain evidence="6 7">P9</strain>
    </source>
</reference>
<dbReference type="Gene3D" id="1.10.260.40">
    <property type="entry name" value="lambda repressor-like DNA-binding domains"/>
    <property type="match status" value="1"/>
</dbReference>
<feature type="domain" description="HTH lacI-type" evidence="5">
    <location>
        <begin position="4"/>
        <end position="59"/>
    </location>
</feature>
<gene>
    <name evidence="6" type="ORF">KP78_02840</name>
</gene>
<dbReference type="Gene3D" id="3.40.50.2300">
    <property type="match status" value="2"/>
</dbReference>
<keyword evidence="1" id="KW-0678">Repressor</keyword>
<evidence type="ECO:0000313" key="7">
    <source>
        <dbReference type="Proteomes" id="UP000031938"/>
    </source>
</evidence>
<evidence type="ECO:0000256" key="4">
    <source>
        <dbReference type="ARBA" id="ARBA00023163"/>
    </source>
</evidence>
<dbReference type="RefSeq" id="WP_041085670.1">
    <property type="nucleotide sequence ID" value="NZ_JXRP01000006.1"/>
</dbReference>
<dbReference type="OrthoDB" id="9784962at2"/>
<dbReference type="SUPFAM" id="SSF53822">
    <property type="entry name" value="Periplasmic binding protein-like I"/>
    <property type="match status" value="1"/>
</dbReference>
<name>A0A0C2SD68_9BACL</name>
<protein>
    <submittedName>
        <fullName evidence="6">LacI family transcription regulator</fullName>
    </submittedName>
</protein>
<keyword evidence="2" id="KW-0805">Transcription regulation</keyword>